<dbReference type="Proteomes" id="UP001529272">
    <property type="component" value="Unassembled WGS sequence"/>
</dbReference>
<dbReference type="Pfam" id="PF14032">
    <property type="entry name" value="PknH_C"/>
    <property type="match status" value="1"/>
</dbReference>
<gene>
    <name evidence="2" type="ORF">QRB35_23660</name>
</gene>
<name>A0ABT7P6R8_MYCIT</name>
<comment type="caution">
    <text evidence="2">The sequence shown here is derived from an EMBL/GenBank/DDBJ whole genome shotgun (WGS) entry which is preliminary data.</text>
</comment>
<reference evidence="3" key="2">
    <citation type="submission" date="2023-06" db="EMBL/GenBank/DDBJ databases">
        <title>Itaconate inhibition of nontuberculous mycobacteria.</title>
        <authorList>
            <person name="Spilker T."/>
        </authorList>
    </citation>
    <scope>NUCLEOTIDE SEQUENCE [LARGE SCALE GENOMIC DNA]</scope>
    <source>
        <strain evidence="3">FLAC1071</strain>
    </source>
</reference>
<proteinExistence type="predicted"/>
<evidence type="ECO:0000313" key="2">
    <source>
        <dbReference type="EMBL" id="MDM3928985.1"/>
    </source>
</evidence>
<dbReference type="InterPro" id="IPR038232">
    <property type="entry name" value="PknH-like_Extracell_sf"/>
</dbReference>
<evidence type="ECO:0000313" key="3">
    <source>
        <dbReference type="Proteomes" id="UP001529272"/>
    </source>
</evidence>
<sequence>MNPKAIDQILLTDAQLSKLLGIDVTSNPAGGGGGALALSSSSYGPSDHSGQVKPRSCVGLAFTGEHDVYNPTDFETIKTQIFSQMYGPGMRGPDLLQQTAAIFPSADQAQAFLAKSQTQWKSCTSQTLYVTLGYENARGFTLGSVQNDGTLIKASAPFSPGGDPIETVVLRHLPTVLSWQW</sequence>
<protein>
    <submittedName>
        <fullName evidence="2">Sensor domain-containing protein</fullName>
    </submittedName>
</protein>
<dbReference type="EMBL" id="JASZZX010000028">
    <property type="protein sequence ID" value="MDM3928985.1"/>
    <property type="molecule type" value="Genomic_DNA"/>
</dbReference>
<organism evidence="2 3">
    <name type="scientific">Mycobacterium intracellulare subsp. chimaera</name>
    <dbReference type="NCBI Taxonomy" id="222805"/>
    <lineage>
        <taxon>Bacteria</taxon>
        <taxon>Bacillati</taxon>
        <taxon>Actinomycetota</taxon>
        <taxon>Actinomycetes</taxon>
        <taxon>Mycobacteriales</taxon>
        <taxon>Mycobacteriaceae</taxon>
        <taxon>Mycobacterium</taxon>
        <taxon>Mycobacterium avium complex (MAC)</taxon>
    </lineage>
</organism>
<dbReference type="InterPro" id="IPR026954">
    <property type="entry name" value="PknH-like_Extracell"/>
</dbReference>
<accession>A0ABT7P6R8</accession>
<evidence type="ECO:0000259" key="1">
    <source>
        <dbReference type="Pfam" id="PF14032"/>
    </source>
</evidence>
<dbReference type="Gene3D" id="3.40.1000.70">
    <property type="entry name" value="PknH-like extracellular domain"/>
    <property type="match status" value="1"/>
</dbReference>
<feature type="domain" description="PknH-like extracellular" evidence="1">
    <location>
        <begin position="3"/>
        <end position="155"/>
    </location>
</feature>
<keyword evidence="3" id="KW-1185">Reference proteome</keyword>
<reference evidence="2 3" key="1">
    <citation type="submission" date="2023-06" db="EMBL/GenBank/DDBJ databases">
        <title>Itaconate inhibition of nontuberculous mycobacteria.</title>
        <authorList>
            <person name="Breen P."/>
            <person name="Zimbric M."/>
            <person name="Caverly L."/>
        </authorList>
    </citation>
    <scope>NUCLEOTIDE SEQUENCE [LARGE SCALE GENOMIC DNA]</scope>
    <source>
        <strain evidence="2 3">FLAC1071</strain>
    </source>
</reference>
<dbReference type="RefSeq" id="WP_232527265.1">
    <property type="nucleotide sequence ID" value="NZ_CP015267.1"/>
</dbReference>